<feature type="transmembrane region" description="Helical" evidence="12">
    <location>
        <begin position="342"/>
        <end position="363"/>
    </location>
</feature>
<keyword evidence="15" id="KW-1185">Reference proteome</keyword>
<evidence type="ECO:0000256" key="12">
    <source>
        <dbReference type="SAM" id="Phobius"/>
    </source>
</evidence>
<keyword evidence="9 12" id="KW-1133">Transmembrane helix</keyword>
<dbReference type="Pfam" id="PF01699">
    <property type="entry name" value="Na_Ca_ex"/>
    <property type="match status" value="1"/>
</dbReference>
<dbReference type="GO" id="GO:0098703">
    <property type="term" value="P:calcium ion import across plasma membrane"/>
    <property type="evidence" value="ECO:0007669"/>
    <property type="project" value="TreeGrafter"/>
</dbReference>
<evidence type="ECO:0000256" key="5">
    <source>
        <dbReference type="ARBA" id="ARBA00022692"/>
    </source>
</evidence>
<evidence type="ECO:0000256" key="8">
    <source>
        <dbReference type="ARBA" id="ARBA00022837"/>
    </source>
</evidence>
<keyword evidence="4" id="KW-0109">Calcium transport</keyword>
<evidence type="ECO:0000256" key="4">
    <source>
        <dbReference type="ARBA" id="ARBA00022568"/>
    </source>
</evidence>
<keyword evidence="7" id="KW-0677">Repeat</keyword>
<evidence type="ECO:0000256" key="6">
    <source>
        <dbReference type="ARBA" id="ARBA00022729"/>
    </source>
</evidence>
<keyword evidence="11 12" id="KW-0472">Membrane</keyword>
<evidence type="ECO:0000256" key="1">
    <source>
        <dbReference type="ARBA" id="ARBA00004127"/>
    </source>
</evidence>
<keyword evidence="5 12" id="KW-0812">Transmembrane</keyword>
<dbReference type="Pfam" id="PF03160">
    <property type="entry name" value="Calx-beta"/>
    <property type="match status" value="1"/>
</dbReference>
<gene>
    <name evidence="14" type="ORF">C0Q70_01065</name>
</gene>
<dbReference type="GO" id="GO:0012505">
    <property type="term" value="C:endomembrane system"/>
    <property type="evidence" value="ECO:0007669"/>
    <property type="project" value="UniProtKB-SubCell"/>
</dbReference>
<dbReference type="SUPFAM" id="SSF141072">
    <property type="entry name" value="CalX-like"/>
    <property type="match status" value="1"/>
</dbReference>
<dbReference type="InterPro" id="IPR003644">
    <property type="entry name" value="Calx_beta"/>
</dbReference>
<evidence type="ECO:0000256" key="7">
    <source>
        <dbReference type="ARBA" id="ARBA00022737"/>
    </source>
</evidence>
<dbReference type="InterPro" id="IPR004837">
    <property type="entry name" value="NaCa_Exmemb"/>
</dbReference>
<evidence type="ECO:0000313" key="15">
    <source>
        <dbReference type="Proteomes" id="UP000245119"/>
    </source>
</evidence>
<reference evidence="14 15" key="1">
    <citation type="submission" date="2018-04" db="EMBL/GenBank/DDBJ databases">
        <title>The genome of golden apple snail Pomacea canaliculata provides insight into stress tolerance and invasive adaptation.</title>
        <authorList>
            <person name="Liu C."/>
            <person name="Liu B."/>
            <person name="Ren Y."/>
            <person name="Zhang Y."/>
            <person name="Wang H."/>
            <person name="Li S."/>
            <person name="Jiang F."/>
            <person name="Yin L."/>
            <person name="Zhang G."/>
            <person name="Qian W."/>
            <person name="Fan W."/>
        </authorList>
    </citation>
    <scope>NUCLEOTIDE SEQUENCE [LARGE SCALE GENOMIC DNA]</scope>
    <source>
        <strain evidence="14">SZHN2017</strain>
        <tissue evidence="14">Muscle</tissue>
    </source>
</reference>
<dbReference type="EMBL" id="PZQS01000001">
    <property type="protein sequence ID" value="PVD38450.1"/>
    <property type="molecule type" value="Genomic_DNA"/>
</dbReference>
<dbReference type="SMART" id="SM00237">
    <property type="entry name" value="Calx_beta"/>
    <property type="match status" value="1"/>
</dbReference>
<protein>
    <recommendedName>
        <fullName evidence="13">Calx-beta domain-containing protein</fullName>
    </recommendedName>
</protein>
<sequence>MVFAILVVEPGKLEFSKPSYIVKESAASARLIVNRVNGADGEVKVAWHTSDMSAKSNVHYVGGQGTVTFTHGETSKLVEVGIIGTQGTGHEPNFQVELSEPTGGAIVGKVPRAIVTNYQRRRVQQHGVAYRRPSLSDAGGTAADLVFLGRAVLQRHERQRRGGGHNDKDGLYPPLYHLFLEGSLCLHPTHVHRFRLADLPDSTALYRPAHCSRLGPCRHLRLRRRPVGLHHRHHVRGHRHLHARHLRLAGGALNEKWADSAIGNVNGSNAVNVFLGLGLPWLMSAVYWEIKGGKLMVDTDSLGFGVTLFTVLGLLTNGILLARRKMKVFGCAELGGAKGPKWVCTVVITLFWVLHVLICSLLAQKTIDVGF</sequence>
<keyword evidence="3" id="KW-0050">Antiport</keyword>
<comment type="subcellular location">
    <subcellularLocation>
        <location evidence="1">Endomembrane system</location>
        <topology evidence="1">Multi-pass membrane protein</topology>
    </subcellularLocation>
</comment>
<dbReference type="GO" id="GO:0007154">
    <property type="term" value="P:cell communication"/>
    <property type="evidence" value="ECO:0007669"/>
    <property type="project" value="InterPro"/>
</dbReference>
<evidence type="ECO:0000256" key="2">
    <source>
        <dbReference type="ARBA" id="ARBA00022448"/>
    </source>
</evidence>
<evidence type="ECO:0000256" key="11">
    <source>
        <dbReference type="ARBA" id="ARBA00023136"/>
    </source>
</evidence>
<name>A0A2T7PYH5_POMCA</name>
<dbReference type="GO" id="GO:0042383">
    <property type="term" value="C:sarcolemma"/>
    <property type="evidence" value="ECO:0007669"/>
    <property type="project" value="TreeGrafter"/>
</dbReference>
<keyword evidence="8" id="KW-0106">Calcium</keyword>
<dbReference type="AlphaFoldDB" id="A0A2T7PYH5"/>
<evidence type="ECO:0000256" key="3">
    <source>
        <dbReference type="ARBA" id="ARBA00022449"/>
    </source>
</evidence>
<dbReference type="PANTHER" id="PTHR11878:SF76">
    <property type="entry name" value="CALX-BETA DOMAIN-CONTAINING PROTEIN"/>
    <property type="match status" value="1"/>
</dbReference>
<proteinExistence type="predicted"/>
<dbReference type="GO" id="GO:0030424">
    <property type="term" value="C:axon"/>
    <property type="evidence" value="ECO:0007669"/>
    <property type="project" value="TreeGrafter"/>
</dbReference>
<feature type="transmembrane region" description="Helical" evidence="12">
    <location>
        <begin position="270"/>
        <end position="290"/>
    </location>
</feature>
<keyword evidence="6" id="KW-0732">Signal</keyword>
<dbReference type="InterPro" id="IPR038081">
    <property type="entry name" value="CalX-like_sf"/>
</dbReference>
<feature type="transmembrane region" description="Helical" evidence="12">
    <location>
        <begin position="302"/>
        <end position="322"/>
    </location>
</feature>
<organism evidence="14 15">
    <name type="scientific">Pomacea canaliculata</name>
    <name type="common">Golden apple snail</name>
    <dbReference type="NCBI Taxonomy" id="400727"/>
    <lineage>
        <taxon>Eukaryota</taxon>
        <taxon>Metazoa</taxon>
        <taxon>Spiralia</taxon>
        <taxon>Lophotrochozoa</taxon>
        <taxon>Mollusca</taxon>
        <taxon>Gastropoda</taxon>
        <taxon>Caenogastropoda</taxon>
        <taxon>Architaenioglossa</taxon>
        <taxon>Ampullarioidea</taxon>
        <taxon>Ampullariidae</taxon>
        <taxon>Pomacea</taxon>
    </lineage>
</organism>
<dbReference type="Proteomes" id="UP000245119">
    <property type="component" value="Linkage Group LG1"/>
</dbReference>
<dbReference type="OrthoDB" id="418484at2759"/>
<evidence type="ECO:0000256" key="10">
    <source>
        <dbReference type="ARBA" id="ARBA00023065"/>
    </source>
</evidence>
<dbReference type="InterPro" id="IPR051171">
    <property type="entry name" value="CaCA"/>
</dbReference>
<dbReference type="Gene3D" id="1.20.1420.30">
    <property type="entry name" value="NCX, central ion-binding region"/>
    <property type="match status" value="1"/>
</dbReference>
<dbReference type="GO" id="GO:0005432">
    <property type="term" value="F:calcium:sodium antiporter activity"/>
    <property type="evidence" value="ECO:0007669"/>
    <property type="project" value="TreeGrafter"/>
</dbReference>
<evidence type="ECO:0000256" key="9">
    <source>
        <dbReference type="ARBA" id="ARBA00022989"/>
    </source>
</evidence>
<evidence type="ECO:0000313" key="14">
    <source>
        <dbReference type="EMBL" id="PVD38450.1"/>
    </source>
</evidence>
<accession>A0A2T7PYH5</accession>
<keyword evidence="2" id="KW-0813">Transport</keyword>
<feature type="domain" description="Calx-beta" evidence="13">
    <location>
        <begin position="2"/>
        <end position="99"/>
    </location>
</feature>
<dbReference type="InterPro" id="IPR044880">
    <property type="entry name" value="NCX_ion-bd_dom_sf"/>
</dbReference>
<dbReference type="PANTHER" id="PTHR11878">
    <property type="entry name" value="SODIUM/CALCIUM EXCHANGER"/>
    <property type="match status" value="1"/>
</dbReference>
<comment type="caution">
    <text evidence="14">The sequence shown here is derived from an EMBL/GenBank/DDBJ whole genome shotgun (WGS) entry which is preliminary data.</text>
</comment>
<keyword evidence="10" id="KW-0406">Ion transport</keyword>
<evidence type="ECO:0000259" key="13">
    <source>
        <dbReference type="SMART" id="SM00237"/>
    </source>
</evidence>
<dbReference type="GO" id="GO:0098794">
    <property type="term" value="C:postsynapse"/>
    <property type="evidence" value="ECO:0007669"/>
    <property type="project" value="TreeGrafter"/>
</dbReference>
<dbReference type="Gene3D" id="2.60.40.2030">
    <property type="match status" value="1"/>
</dbReference>